<dbReference type="Proteomes" id="UP000187941">
    <property type="component" value="Chromosome"/>
</dbReference>
<evidence type="ECO:0000259" key="4">
    <source>
        <dbReference type="SMART" id="SM00481"/>
    </source>
</evidence>
<feature type="domain" description="Polymerase/histidinol phosphatase N-terminal" evidence="4">
    <location>
        <begin position="327"/>
        <end position="407"/>
    </location>
</feature>
<dbReference type="EMBL" id="CP014263">
    <property type="protein sequence ID" value="AQG79466.1"/>
    <property type="molecule type" value="Genomic_DNA"/>
</dbReference>
<dbReference type="PANTHER" id="PTHR36928">
    <property type="entry name" value="PHOSPHATASE YCDX-RELATED"/>
    <property type="match status" value="1"/>
</dbReference>
<accession>A0A1P9WVQ0</accession>
<dbReference type="PANTHER" id="PTHR36928:SF1">
    <property type="entry name" value="PHOSPHATASE YCDX-RELATED"/>
    <property type="match status" value="1"/>
</dbReference>
<dbReference type="InterPro" id="IPR003141">
    <property type="entry name" value="Pol/His_phosphatase_N"/>
</dbReference>
<dbReference type="SMART" id="SM00481">
    <property type="entry name" value="POLIIIAc"/>
    <property type="match status" value="1"/>
</dbReference>
<dbReference type="SUPFAM" id="SSF89550">
    <property type="entry name" value="PHP domain-like"/>
    <property type="match status" value="1"/>
</dbReference>
<dbReference type="GO" id="GO:0003677">
    <property type="term" value="F:DNA binding"/>
    <property type="evidence" value="ECO:0007669"/>
    <property type="project" value="InterPro"/>
</dbReference>
<dbReference type="Pfam" id="PF02811">
    <property type="entry name" value="PHP"/>
    <property type="match status" value="1"/>
</dbReference>
<dbReference type="Pfam" id="PF14520">
    <property type="entry name" value="HHH_5"/>
    <property type="match status" value="1"/>
</dbReference>
<dbReference type="Gene3D" id="3.20.20.140">
    <property type="entry name" value="Metal-dependent hydrolases"/>
    <property type="match status" value="1"/>
</dbReference>
<dbReference type="GO" id="GO:0003887">
    <property type="term" value="F:DNA-directed DNA polymerase activity"/>
    <property type="evidence" value="ECO:0007669"/>
    <property type="project" value="InterPro"/>
</dbReference>
<dbReference type="RefSeq" id="WP_077130901.1">
    <property type="nucleotide sequence ID" value="NZ_CP014263.1"/>
</dbReference>
<dbReference type="InterPro" id="IPR016195">
    <property type="entry name" value="Pol/histidinol_Pase-like"/>
</dbReference>
<dbReference type="InterPro" id="IPR004013">
    <property type="entry name" value="PHP_dom"/>
</dbReference>
<dbReference type="InterPro" id="IPR027421">
    <property type="entry name" value="DNA_pol_lamdba_lyase_dom_sf"/>
</dbReference>
<proteinExistence type="predicted"/>
<dbReference type="InterPro" id="IPR022311">
    <property type="entry name" value="PolX-like"/>
</dbReference>
<dbReference type="STRING" id="1178516.AWR27_09125"/>
<evidence type="ECO:0000313" key="6">
    <source>
        <dbReference type="EMBL" id="AQG79466.1"/>
    </source>
</evidence>
<keyword evidence="7" id="KW-1185">Reference proteome</keyword>
<dbReference type="PIRSF" id="PIRSF005047">
    <property type="entry name" value="UCP005047_YshC"/>
    <property type="match status" value="1"/>
</dbReference>
<dbReference type="InterPro" id="IPR003583">
    <property type="entry name" value="Hlx-hairpin-Hlx_DNA-bd_motif"/>
</dbReference>
<protein>
    <submittedName>
        <fullName evidence="6">DNA polymerase IV</fullName>
    </submittedName>
</protein>
<name>A0A1P9WVQ0_9BACT</name>
<dbReference type="OrthoDB" id="9808747at2"/>
<evidence type="ECO:0000259" key="3">
    <source>
        <dbReference type="SMART" id="SM00278"/>
    </source>
</evidence>
<dbReference type="InterPro" id="IPR002054">
    <property type="entry name" value="DNA-dir_DNA_pol_X"/>
</dbReference>
<dbReference type="AlphaFoldDB" id="A0A1P9WVQ0"/>
<dbReference type="Gene3D" id="1.10.150.110">
    <property type="entry name" value="DNA polymerase beta, N-terminal domain-like"/>
    <property type="match status" value="1"/>
</dbReference>
<evidence type="ECO:0000313" key="7">
    <source>
        <dbReference type="Proteomes" id="UP000187941"/>
    </source>
</evidence>
<keyword evidence="2" id="KW-0235">DNA replication</keyword>
<dbReference type="GO" id="GO:0008270">
    <property type="term" value="F:zinc ion binding"/>
    <property type="evidence" value="ECO:0007669"/>
    <property type="project" value="TreeGrafter"/>
</dbReference>
<dbReference type="Pfam" id="PF14716">
    <property type="entry name" value="HHH_8"/>
    <property type="match status" value="1"/>
</dbReference>
<feature type="domain" description="Helix-hairpin-helix DNA-binding motif class 1" evidence="3">
    <location>
        <begin position="50"/>
        <end position="69"/>
    </location>
</feature>
<evidence type="ECO:0000256" key="2">
    <source>
        <dbReference type="ARBA" id="ARBA00022705"/>
    </source>
</evidence>
<dbReference type="InterPro" id="IPR047967">
    <property type="entry name" value="PolX_PHP"/>
</dbReference>
<keyword evidence="1" id="KW-0237">DNA synthesis</keyword>
<evidence type="ECO:0000259" key="5">
    <source>
        <dbReference type="SMART" id="SM00483"/>
    </source>
</evidence>
<dbReference type="SMART" id="SM00278">
    <property type="entry name" value="HhH1"/>
    <property type="match status" value="2"/>
</dbReference>
<dbReference type="SMART" id="SM00483">
    <property type="entry name" value="POLXc"/>
    <property type="match status" value="1"/>
</dbReference>
<dbReference type="KEGG" id="smon:AWR27_09125"/>
<dbReference type="InterPro" id="IPR010996">
    <property type="entry name" value="HHH_MUS81"/>
</dbReference>
<evidence type="ECO:0000256" key="1">
    <source>
        <dbReference type="ARBA" id="ARBA00022634"/>
    </source>
</evidence>
<sequence>MTNSEIVDLLELTGRLMELHEYDTFKTRTFSSAAFNLDKSTADLANLPVEELIKLPGVGKSIAQKIREIAETGRLTDLDELLAKTPAGVLDMFRIKGLGVKKIGTLWRELGITDLAALQTACETGEVAKIKGFGKATQDKILVALEFLQEQKGKLRMDKAAMLAGLLHDELKPHFGRVDISGQVRRKAQEVDTVQLLLQTADPVSAMLTLNSLPNLAQHEADSSPFAWRGQREGFDVRVELLLLPPEQMDRQLFIQTAADAHLQQVGAGGIALLQAAYVSTDTSETAIYGRAGLPYIVPEMREDDFAFRWASRHRTDELVTWDDLRGTLHNHSTWSDGKQSVADMAAYARELGLSYFGIADHSQTASYASGLDAERVRAQQAEIDALNAGFGDSFRIFKGIESDILSDGSLDYDPETLATFDYVVASVHQTLTMSLEKATSRLLRAIENPYTTILGHPTGRLLLAREGYPIDHRAIIDACAEHGVTIEINASPYRLDIDWRWIDYCMEQGVMLSINPDAHNLAGLLDMHYGVAVGRKGGLTKNMTFNALTLSEMNIFLQKRRKRIHDNS</sequence>
<dbReference type="InterPro" id="IPR043519">
    <property type="entry name" value="NT_sf"/>
</dbReference>
<dbReference type="SUPFAM" id="SSF81301">
    <property type="entry name" value="Nucleotidyltransferase"/>
    <property type="match status" value="1"/>
</dbReference>
<dbReference type="SUPFAM" id="SSF47802">
    <property type="entry name" value="DNA polymerase beta, N-terminal domain-like"/>
    <property type="match status" value="1"/>
</dbReference>
<dbReference type="GO" id="GO:0005829">
    <property type="term" value="C:cytosol"/>
    <property type="evidence" value="ECO:0007669"/>
    <property type="project" value="TreeGrafter"/>
</dbReference>
<dbReference type="GO" id="GO:0006281">
    <property type="term" value="P:DNA repair"/>
    <property type="evidence" value="ECO:0007669"/>
    <property type="project" value="InterPro"/>
</dbReference>
<dbReference type="CDD" id="cd07436">
    <property type="entry name" value="PHP_PolX"/>
    <property type="match status" value="1"/>
</dbReference>
<dbReference type="GO" id="GO:0042578">
    <property type="term" value="F:phosphoric ester hydrolase activity"/>
    <property type="evidence" value="ECO:0007669"/>
    <property type="project" value="TreeGrafter"/>
</dbReference>
<gene>
    <name evidence="6" type="ORF">AWR27_09125</name>
</gene>
<feature type="domain" description="Helix-hairpin-helix DNA-binding motif class 1" evidence="3">
    <location>
        <begin position="125"/>
        <end position="144"/>
    </location>
</feature>
<organism evidence="6 7">
    <name type="scientific">Spirosoma montaniterrae</name>
    <dbReference type="NCBI Taxonomy" id="1178516"/>
    <lineage>
        <taxon>Bacteria</taxon>
        <taxon>Pseudomonadati</taxon>
        <taxon>Bacteroidota</taxon>
        <taxon>Cytophagia</taxon>
        <taxon>Cytophagales</taxon>
        <taxon>Cytophagaceae</taxon>
        <taxon>Spirosoma</taxon>
    </lineage>
</organism>
<feature type="domain" description="DNA-directed DNA polymerase X" evidence="5">
    <location>
        <begin position="1"/>
        <end position="303"/>
    </location>
</feature>
<dbReference type="InterPro" id="IPR050243">
    <property type="entry name" value="PHP_phosphatase"/>
</dbReference>
<reference evidence="6 7" key="1">
    <citation type="submission" date="2016-01" db="EMBL/GenBank/DDBJ databases">
        <authorList>
            <person name="Oliw E.H."/>
        </authorList>
    </citation>
    <scope>NUCLEOTIDE SEQUENCE [LARGE SCALE GENOMIC DNA]</scope>
    <source>
        <strain evidence="6 7">DY10</strain>
    </source>
</reference>
<dbReference type="Gene3D" id="1.10.150.20">
    <property type="entry name" value="5' to 3' exonuclease, C-terminal subdomain"/>
    <property type="match status" value="1"/>
</dbReference>